<dbReference type="InterPro" id="IPR029044">
    <property type="entry name" value="Nucleotide-diphossugar_trans"/>
</dbReference>
<proteinExistence type="predicted"/>
<dbReference type="RefSeq" id="WP_308703459.1">
    <property type="nucleotide sequence ID" value="NZ_AP027463.1"/>
</dbReference>
<keyword evidence="2" id="KW-1185">Reference proteome</keyword>
<dbReference type="Pfam" id="PF05704">
    <property type="entry name" value="Caps_synth"/>
    <property type="match status" value="1"/>
</dbReference>
<dbReference type="EMBL" id="JAVCWF010000001">
    <property type="protein sequence ID" value="MDQ7937735.1"/>
    <property type="molecule type" value="Genomic_DNA"/>
</dbReference>
<dbReference type="Proteomes" id="UP001227831">
    <property type="component" value="Unassembled WGS sequence"/>
</dbReference>
<accession>A0ABU1A9Y1</accession>
<dbReference type="InterPro" id="IPR008441">
    <property type="entry name" value="AfumC-like_glycosyl_Trfase"/>
</dbReference>
<dbReference type="SUPFAM" id="SSF53448">
    <property type="entry name" value="Nucleotide-diphospho-sugar transferases"/>
    <property type="match status" value="1"/>
</dbReference>
<reference evidence="1 2" key="1">
    <citation type="journal article" date="2023" name="Int. J. Syst. Evol. Microbiol.">
        <title>Lactiplantibacillus brownii sp. nov., a novel psychrotolerant species isolated from sauerkraut.</title>
        <authorList>
            <person name="Heng Y.C."/>
            <person name="Silvaraju S."/>
            <person name="Lee J.K.Y."/>
            <person name="Kittelmann S."/>
        </authorList>
    </citation>
    <scope>NUCLEOTIDE SEQUENCE [LARGE SCALE GENOMIC DNA]</scope>
    <source>
        <strain evidence="1 2">WILCCON 0030</strain>
    </source>
</reference>
<sequence length="306" mass="35438">MLSNVGNRLKTVLKVEGINGVVRRLFPPFFVTNSDLRIIQRNIVTKKKILKANRSLLASIDGNVSFEDTNQTSVIWFAWLQGLENAPELVKICCKQLQLSYPEKKVIVITNDNYSKYVNLPQYIINKWEKGIITNAHFSDLLRLELLINHGGTWIDSTVMCNPKLKDDLYFKSSLFFYSSFLRNDSTMAGSSWFITSAPNNPVLILTRKLLFNYWEHANHLENYFIFHVCFSISLTKYSQIMNQVPIFSNVPAHILVTMLNDNYNDEKFNQVFDQSAFHKLSNKIELRQSKKSLTMYEFIKLQLGA</sequence>
<gene>
    <name evidence="1" type="ORF">RA086_08955</name>
</gene>
<evidence type="ECO:0000313" key="1">
    <source>
        <dbReference type="EMBL" id="MDQ7937735.1"/>
    </source>
</evidence>
<protein>
    <submittedName>
        <fullName evidence="1">Capsular polysaccharide synthesis protein</fullName>
    </submittedName>
</protein>
<dbReference type="Gene3D" id="3.90.550.20">
    <property type="match status" value="1"/>
</dbReference>
<name>A0ABU1A9Y1_9LACO</name>
<organism evidence="1 2">
    <name type="scientific">Lactiplantibacillus brownii</name>
    <dbReference type="NCBI Taxonomy" id="3069269"/>
    <lineage>
        <taxon>Bacteria</taxon>
        <taxon>Bacillati</taxon>
        <taxon>Bacillota</taxon>
        <taxon>Bacilli</taxon>
        <taxon>Lactobacillales</taxon>
        <taxon>Lactobacillaceae</taxon>
        <taxon>Lactiplantibacillus</taxon>
    </lineage>
</organism>
<comment type="caution">
    <text evidence="1">The sequence shown here is derived from an EMBL/GenBank/DDBJ whole genome shotgun (WGS) entry which is preliminary data.</text>
</comment>
<evidence type="ECO:0000313" key="2">
    <source>
        <dbReference type="Proteomes" id="UP001227831"/>
    </source>
</evidence>